<name>A0A5A5T8N8_9CHLR</name>
<dbReference type="EMBL" id="BIXY01000009">
    <property type="protein sequence ID" value="GCF07339.1"/>
    <property type="molecule type" value="Genomic_DNA"/>
</dbReference>
<accession>A0A5A5T8N8</accession>
<dbReference type="AlphaFoldDB" id="A0A5A5T8N8"/>
<feature type="region of interest" description="Disordered" evidence="1">
    <location>
        <begin position="1"/>
        <end position="22"/>
    </location>
</feature>
<evidence type="ECO:0000313" key="3">
    <source>
        <dbReference type="Proteomes" id="UP000322530"/>
    </source>
</evidence>
<gene>
    <name evidence="2" type="ORF">KDI_09030</name>
</gene>
<evidence type="ECO:0000313" key="2">
    <source>
        <dbReference type="EMBL" id="GCF07339.1"/>
    </source>
</evidence>
<proteinExistence type="predicted"/>
<comment type="caution">
    <text evidence="2">The sequence shown here is derived from an EMBL/GenBank/DDBJ whole genome shotgun (WGS) entry which is preliminary data.</text>
</comment>
<dbReference type="Proteomes" id="UP000322530">
    <property type="component" value="Unassembled WGS sequence"/>
</dbReference>
<keyword evidence="3" id="KW-1185">Reference proteome</keyword>
<sequence>MQLFLNVRGDQKNADSSNQDAEHYENEVQCELCRMDWLQFYLTQATPLRFMQCCQMRNPYPVEISAIRKSAWNRVKLSHITP</sequence>
<protein>
    <submittedName>
        <fullName evidence="2">Uncharacterized protein</fullName>
    </submittedName>
</protein>
<reference evidence="2 3" key="1">
    <citation type="submission" date="2019-01" db="EMBL/GenBank/DDBJ databases">
        <title>Draft genome sequence of Dictyobacter sp. Uno17.</title>
        <authorList>
            <person name="Wang C.M."/>
            <person name="Zheng Y."/>
            <person name="Sakai Y."/>
            <person name="Abe K."/>
            <person name="Yokota A."/>
            <person name="Yabe S."/>
        </authorList>
    </citation>
    <scope>NUCLEOTIDE SEQUENCE [LARGE SCALE GENOMIC DNA]</scope>
    <source>
        <strain evidence="2 3">Uno17</strain>
    </source>
</reference>
<organism evidence="2 3">
    <name type="scientific">Dictyobacter arantiisoli</name>
    <dbReference type="NCBI Taxonomy" id="2014874"/>
    <lineage>
        <taxon>Bacteria</taxon>
        <taxon>Bacillati</taxon>
        <taxon>Chloroflexota</taxon>
        <taxon>Ktedonobacteria</taxon>
        <taxon>Ktedonobacterales</taxon>
        <taxon>Dictyobacteraceae</taxon>
        <taxon>Dictyobacter</taxon>
    </lineage>
</organism>
<evidence type="ECO:0000256" key="1">
    <source>
        <dbReference type="SAM" id="MobiDB-lite"/>
    </source>
</evidence>